<evidence type="ECO:0000256" key="4">
    <source>
        <dbReference type="ARBA" id="ARBA00022722"/>
    </source>
</evidence>
<dbReference type="Pfam" id="PF13359">
    <property type="entry name" value="DDE_Tnp_4"/>
    <property type="match status" value="1"/>
</dbReference>
<reference evidence="9" key="1">
    <citation type="submission" date="2021-07" db="EMBL/GenBank/DDBJ databases">
        <authorList>
            <person name="Catto M.A."/>
            <person name="Jacobson A."/>
            <person name="Kennedy G."/>
            <person name="Labadie P."/>
            <person name="Hunt B.G."/>
            <person name="Srinivasan R."/>
        </authorList>
    </citation>
    <scope>NUCLEOTIDE SEQUENCE</scope>
    <source>
        <strain evidence="9">PL_HMW_Pooled</strain>
        <tissue evidence="9">Head</tissue>
    </source>
</reference>
<dbReference type="Proteomes" id="UP001219518">
    <property type="component" value="Unassembled WGS sequence"/>
</dbReference>
<keyword evidence="7" id="KW-0539">Nucleus</keyword>
<comment type="similarity">
    <text evidence="3">Belongs to the HARBI1 family.</text>
</comment>
<evidence type="ECO:0000259" key="8">
    <source>
        <dbReference type="Pfam" id="PF13359"/>
    </source>
</evidence>
<accession>A0AAE1H9R1</accession>
<keyword evidence="6" id="KW-0378">Hydrolase</keyword>
<dbReference type="GO" id="GO:0046872">
    <property type="term" value="F:metal ion binding"/>
    <property type="evidence" value="ECO:0007669"/>
    <property type="project" value="UniProtKB-KW"/>
</dbReference>
<comment type="cofactor">
    <cofactor evidence="1">
        <name>a divalent metal cation</name>
        <dbReference type="ChEBI" id="CHEBI:60240"/>
    </cofactor>
</comment>
<dbReference type="AlphaFoldDB" id="A0AAE1H9R1"/>
<dbReference type="PANTHER" id="PTHR22930">
    <property type="match status" value="1"/>
</dbReference>
<comment type="caution">
    <text evidence="9">The sequence shown here is derived from an EMBL/GenBank/DDBJ whole genome shotgun (WGS) entry which is preliminary data.</text>
</comment>
<comment type="subcellular location">
    <subcellularLocation>
        <location evidence="2">Nucleus</location>
    </subcellularLocation>
</comment>
<evidence type="ECO:0000256" key="3">
    <source>
        <dbReference type="ARBA" id="ARBA00006958"/>
    </source>
</evidence>
<dbReference type="InterPro" id="IPR027806">
    <property type="entry name" value="HARBI1_dom"/>
</dbReference>
<evidence type="ECO:0000256" key="5">
    <source>
        <dbReference type="ARBA" id="ARBA00022723"/>
    </source>
</evidence>
<dbReference type="EMBL" id="JAHWGI010000652">
    <property type="protein sequence ID" value="KAK3916988.1"/>
    <property type="molecule type" value="Genomic_DNA"/>
</dbReference>
<reference evidence="9" key="2">
    <citation type="journal article" date="2023" name="BMC Genomics">
        <title>Pest status, molecular evolution, and epigenetic factors derived from the genome assembly of Frankliniella fusca, a thysanopteran phytovirus vector.</title>
        <authorList>
            <person name="Catto M.A."/>
            <person name="Labadie P.E."/>
            <person name="Jacobson A.L."/>
            <person name="Kennedy G.G."/>
            <person name="Srinivasan R."/>
            <person name="Hunt B.G."/>
        </authorList>
    </citation>
    <scope>NUCLEOTIDE SEQUENCE</scope>
    <source>
        <strain evidence="9">PL_HMW_Pooled</strain>
    </source>
</reference>
<protein>
    <submittedName>
        <fullName evidence="9">Nuclease</fullName>
    </submittedName>
</protein>
<evidence type="ECO:0000256" key="6">
    <source>
        <dbReference type="ARBA" id="ARBA00022801"/>
    </source>
</evidence>
<evidence type="ECO:0000256" key="2">
    <source>
        <dbReference type="ARBA" id="ARBA00004123"/>
    </source>
</evidence>
<gene>
    <name evidence="9" type="ORF">KUF71_006664</name>
</gene>
<evidence type="ECO:0000256" key="7">
    <source>
        <dbReference type="ARBA" id="ARBA00023242"/>
    </source>
</evidence>
<evidence type="ECO:0000313" key="10">
    <source>
        <dbReference type="Proteomes" id="UP001219518"/>
    </source>
</evidence>
<dbReference type="PANTHER" id="PTHR22930:SF85">
    <property type="entry name" value="GH03217P-RELATED"/>
    <property type="match status" value="1"/>
</dbReference>
<feature type="domain" description="DDE Tnp4" evidence="8">
    <location>
        <begin position="160"/>
        <end position="313"/>
    </location>
</feature>
<dbReference type="GO" id="GO:0004518">
    <property type="term" value="F:nuclease activity"/>
    <property type="evidence" value="ECO:0007669"/>
    <property type="project" value="UniProtKB-KW"/>
</dbReference>
<evidence type="ECO:0000256" key="1">
    <source>
        <dbReference type="ARBA" id="ARBA00001968"/>
    </source>
</evidence>
<evidence type="ECO:0000313" key="9">
    <source>
        <dbReference type="EMBL" id="KAK3916988.1"/>
    </source>
</evidence>
<proteinExistence type="inferred from homology"/>
<name>A0AAE1H9R1_9NEOP</name>
<keyword evidence="5" id="KW-0479">Metal-binding</keyword>
<dbReference type="GO" id="GO:0005634">
    <property type="term" value="C:nucleus"/>
    <property type="evidence" value="ECO:0007669"/>
    <property type="project" value="UniProtKB-SubCell"/>
</dbReference>
<dbReference type="GO" id="GO:0016787">
    <property type="term" value="F:hydrolase activity"/>
    <property type="evidence" value="ECO:0007669"/>
    <property type="project" value="UniProtKB-KW"/>
</dbReference>
<keyword evidence="4" id="KW-0540">Nuclease</keyword>
<dbReference type="InterPro" id="IPR045249">
    <property type="entry name" value="HARBI1-like"/>
</dbReference>
<sequence>MEQRNNLLRAILLMNISNDIDEEEDGSRAAAADTADNYFPASRINVDKWRQLGDPQFKKHFRMNRITFEKLVVVVGNQMAATNRLQKKGIPVDIALCMTLHSGQQFNCSGGSIHNQYRTVIAVLREVRDRFIQWPSDQEKEVISAEFENAHGYPSTIGCIDGCHIRVTKPIEQGQMYTNRHHDYSILLQAVCDNRILFCDVYVGEPGSVSDAGVFHRSPLSRHILQPDGSVGDFHLLGDGAYPCTKQFLVPYRDHGNLTQEQRFHNYTLSRCRASIERAFGLLKGKSRRLKFFPSFCLEYAVDHIMACLVLHNFLILEGEDLEIVENHPFEWQPGEYQRLLNLSKEKGVRKRDYIATMLVHG</sequence>
<keyword evidence="10" id="KW-1185">Reference proteome</keyword>
<organism evidence="9 10">
    <name type="scientific">Frankliniella fusca</name>
    <dbReference type="NCBI Taxonomy" id="407009"/>
    <lineage>
        <taxon>Eukaryota</taxon>
        <taxon>Metazoa</taxon>
        <taxon>Ecdysozoa</taxon>
        <taxon>Arthropoda</taxon>
        <taxon>Hexapoda</taxon>
        <taxon>Insecta</taxon>
        <taxon>Pterygota</taxon>
        <taxon>Neoptera</taxon>
        <taxon>Paraneoptera</taxon>
        <taxon>Thysanoptera</taxon>
        <taxon>Terebrantia</taxon>
        <taxon>Thripoidea</taxon>
        <taxon>Thripidae</taxon>
        <taxon>Frankliniella</taxon>
    </lineage>
</organism>